<dbReference type="Proteomes" id="UP001396334">
    <property type="component" value="Unassembled WGS sequence"/>
</dbReference>
<dbReference type="PANTHER" id="PTHR46183:SF16">
    <property type="entry name" value="PROTEIN PHOX3"/>
    <property type="match status" value="1"/>
</dbReference>
<comment type="caution">
    <text evidence="2">The sequence shown here is derived from an EMBL/GenBank/DDBJ whole genome shotgun (WGS) entry which is preliminary data.</text>
</comment>
<name>A0ABR2SYT5_9ROSI</name>
<proteinExistence type="predicted"/>
<dbReference type="InterPro" id="IPR044730">
    <property type="entry name" value="RNase_H-like_dom_plant"/>
</dbReference>
<organism evidence="2 3">
    <name type="scientific">Hibiscus sabdariffa</name>
    <name type="common">roselle</name>
    <dbReference type="NCBI Taxonomy" id="183260"/>
    <lineage>
        <taxon>Eukaryota</taxon>
        <taxon>Viridiplantae</taxon>
        <taxon>Streptophyta</taxon>
        <taxon>Embryophyta</taxon>
        <taxon>Tracheophyta</taxon>
        <taxon>Spermatophyta</taxon>
        <taxon>Magnoliopsida</taxon>
        <taxon>eudicotyledons</taxon>
        <taxon>Gunneridae</taxon>
        <taxon>Pentapetalae</taxon>
        <taxon>rosids</taxon>
        <taxon>malvids</taxon>
        <taxon>Malvales</taxon>
        <taxon>Malvaceae</taxon>
        <taxon>Malvoideae</taxon>
        <taxon>Hibiscus</taxon>
    </lineage>
</organism>
<keyword evidence="3" id="KW-1185">Reference proteome</keyword>
<dbReference type="CDD" id="cd06222">
    <property type="entry name" value="RNase_H_like"/>
    <property type="match status" value="1"/>
</dbReference>
<sequence length="498" mass="57200">MVSFWAVWYARNKVVHEGIAPLVNNTISFVVAFLRENDLLSPQDYLRLSRSRGKWQAPIVDVVKLNFDVAYDSHSMKSISGVICRDKEGFILAASSTPHWYVADPFQAEALACLAAVNFARDLGFTRVIVERESLTVIKKFRSKAIDVSLISPMIADIKDVSKGFVNISFNFVCREANDAAHILAQEGKAYSNPMYWIEEVPPKMMLAATKDCERNVAKVSAVSRGSLRLYVVEVNSEQDPFFERFKGKTVENGDAKRVKEARQDLCRIDDWTIEFAQLFKNYVGFDSDAYLNLHELVTSEEAQDLFGRAAEKFKELTALELFNWGNVHMSRARKRLYTTDDGSRESVLEQIKTTYDWAKLEYMEACKKYEEALRTKPDFYEAILVLGQQQFEQAKLSWYYAIGNNVDLQTWPSENVLQLYNNAKENMEKGMLLWEEVQVQCQHELSDPKKEQNQMHKMGKYISTDEVAEQADNVSVQINLLWGTILYEFNHGQGRIH</sequence>
<evidence type="ECO:0000259" key="1">
    <source>
        <dbReference type="Pfam" id="PF13456"/>
    </source>
</evidence>
<dbReference type="InterPro" id="IPR012337">
    <property type="entry name" value="RNaseH-like_sf"/>
</dbReference>
<dbReference type="InterPro" id="IPR002156">
    <property type="entry name" value="RNaseH_domain"/>
</dbReference>
<reference evidence="2 3" key="1">
    <citation type="journal article" date="2024" name="G3 (Bethesda)">
        <title>Genome assembly of Hibiscus sabdariffa L. provides insights into metabolisms of medicinal natural products.</title>
        <authorList>
            <person name="Kim T."/>
        </authorList>
    </citation>
    <scope>NUCLEOTIDE SEQUENCE [LARGE SCALE GENOMIC DNA]</scope>
    <source>
        <strain evidence="2">TK-2024</strain>
        <tissue evidence="2">Old leaves</tissue>
    </source>
</reference>
<dbReference type="PANTHER" id="PTHR46183">
    <property type="entry name" value="PROTEIN CLMP1"/>
    <property type="match status" value="1"/>
</dbReference>
<dbReference type="SUPFAM" id="SSF53098">
    <property type="entry name" value="Ribonuclease H-like"/>
    <property type="match status" value="1"/>
</dbReference>
<dbReference type="InterPro" id="IPR044517">
    <property type="entry name" value="PHOX1-4"/>
</dbReference>
<gene>
    <name evidence="2" type="ORF">V6N11_031814</name>
</gene>
<dbReference type="EMBL" id="JBBPBN010000010">
    <property type="protein sequence ID" value="KAK9030387.1"/>
    <property type="molecule type" value="Genomic_DNA"/>
</dbReference>
<evidence type="ECO:0000313" key="3">
    <source>
        <dbReference type="Proteomes" id="UP001396334"/>
    </source>
</evidence>
<dbReference type="InterPro" id="IPR036397">
    <property type="entry name" value="RNaseH_sf"/>
</dbReference>
<dbReference type="Gene3D" id="3.30.420.10">
    <property type="entry name" value="Ribonuclease H-like superfamily/Ribonuclease H"/>
    <property type="match status" value="1"/>
</dbReference>
<evidence type="ECO:0000313" key="2">
    <source>
        <dbReference type="EMBL" id="KAK9030387.1"/>
    </source>
</evidence>
<feature type="domain" description="RNase H type-1" evidence="1">
    <location>
        <begin position="66"/>
        <end position="187"/>
    </location>
</feature>
<accession>A0ABR2SYT5</accession>
<protein>
    <recommendedName>
        <fullName evidence="1">RNase H type-1 domain-containing protein</fullName>
    </recommendedName>
</protein>
<dbReference type="Pfam" id="PF13456">
    <property type="entry name" value="RVT_3"/>
    <property type="match status" value="1"/>
</dbReference>